<keyword evidence="1" id="KW-1133">Transmembrane helix</keyword>
<keyword evidence="1" id="KW-0472">Membrane</keyword>
<reference evidence="2 3" key="1">
    <citation type="submission" date="2017-11" db="EMBL/GenBank/DDBJ databases">
        <title>Bacterial isolate from king chilli rhizosphere.</title>
        <authorList>
            <person name="Takhelmayum P."/>
            <person name="Sarangthem I."/>
        </authorList>
    </citation>
    <scope>NUCLEOTIDE SEQUENCE [LARGE SCALE GENOMIC DNA]</scope>
    <source>
        <strain evidence="3">t26</strain>
    </source>
</reference>
<dbReference type="EMBL" id="PHQY01000710">
    <property type="protein sequence ID" value="PJO40622.1"/>
    <property type="molecule type" value="Genomic_DNA"/>
</dbReference>
<comment type="caution">
    <text evidence="2">The sequence shown here is derived from an EMBL/GenBank/DDBJ whole genome shotgun (WGS) entry which is preliminary data.</text>
</comment>
<evidence type="ECO:0000313" key="3">
    <source>
        <dbReference type="Proteomes" id="UP000232101"/>
    </source>
</evidence>
<protein>
    <submittedName>
        <fullName evidence="2">Uncharacterized protein</fullName>
    </submittedName>
</protein>
<proteinExistence type="predicted"/>
<organism evidence="2 3">
    <name type="scientific">Lysinibacillus xylanilyticus</name>
    <dbReference type="NCBI Taxonomy" id="582475"/>
    <lineage>
        <taxon>Bacteria</taxon>
        <taxon>Bacillati</taxon>
        <taxon>Bacillota</taxon>
        <taxon>Bacilli</taxon>
        <taxon>Bacillales</taxon>
        <taxon>Bacillaceae</taxon>
        <taxon>Lysinibacillus</taxon>
    </lineage>
</organism>
<gene>
    <name evidence="2" type="ORF">CWD94_27125</name>
</gene>
<keyword evidence="1" id="KW-0812">Transmembrane</keyword>
<sequence length="92" mass="10540">MNIVVVNDGIGVNVYKKWSEVERHHGQINKDDFVKEGEDYILIFDRESYQVTKDVKLLESIAVEKVFGKKKIDFTSIFLLVVTNIIALAVLL</sequence>
<name>A0A2M9PY55_9BACI</name>
<evidence type="ECO:0000313" key="2">
    <source>
        <dbReference type="EMBL" id="PJO40622.1"/>
    </source>
</evidence>
<dbReference type="AlphaFoldDB" id="A0A2M9PY55"/>
<accession>A0A2M9PY55</accession>
<dbReference type="Proteomes" id="UP000232101">
    <property type="component" value="Unassembled WGS sequence"/>
</dbReference>
<dbReference type="RefSeq" id="WP_100545823.1">
    <property type="nucleotide sequence ID" value="NZ_PHQY01000710.1"/>
</dbReference>
<evidence type="ECO:0000256" key="1">
    <source>
        <dbReference type="SAM" id="Phobius"/>
    </source>
</evidence>
<feature type="transmembrane region" description="Helical" evidence="1">
    <location>
        <begin position="74"/>
        <end position="91"/>
    </location>
</feature>